<protein>
    <submittedName>
        <fullName evidence="1">Uncharacterized protein</fullName>
    </submittedName>
</protein>
<dbReference type="Proteomes" id="UP000234323">
    <property type="component" value="Unassembled WGS sequence"/>
</dbReference>
<dbReference type="AlphaFoldDB" id="A0A2I1H7D3"/>
<dbReference type="EMBL" id="LLXI01001684">
    <property type="protein sequence ID" value="PKY54771.1"/>
    <property type="molecule type" value="Genomic_DNA"/>
</dbReference>
<proteinExistence type="predicted"/>
<sequence length="143" mass="16840">MSKCSPSNLNLPKLHSWRYHLIPSIRLFGAVNGFTSETYELLHKTNVKQPYRMTNKRLVNTQMQAIVRHQNIFATFISKLRSHSCHNNIYHGITSKKPKKQLTQHTINQVVDQLKNTQELNNLWIHGFENLKSCIYDYFQDVE</sequence>
<dbReference type="VEuPathDB" id="FungiDB:RhiirA1_462268"/>
<name>A0A2I1H7D3_9GLOM</name>
<dbReference type="VEuPathDB" id="FungiDB:FUN_004484"/>
<evidence type="ECO:0000313" key="2">
    <source>
        <dbReference type="Proteomes" id="UP000234323"/>
    </source>
</evidence>
<organism evidence="1 2">
    <name type="scientific">Rhizophagus irregularis</name>
    <dbReference type="NCBI Taxonomy" id="588596"/>
    <lineage>
        <taxon>Eukaryota</taxon>
        <taxon>Fungi</taxon>
        <taxon>Fungi incertae sedis</taxon>
        <taxon>Mucoromycota</taxon>
        <taxon>Glomeromycotina</taxon>
        <taxon>Glomeromycetes</taxon>
        <taxon>Glomerales</taxon>
        <taxon>Glomeraceae</taxon>
        <taxon>Rhizophagus</taxon>
    </lineage>
</organism>
<reference evidence="1 2" key="1">
    <citation type="submission" date="2015-10" db="EMBL/GenBank/DDBJ databases">
        <title>Genome analyses suggest a sexual origin of heterokaryosis in a supposedly ancient asexual fungus.</title>
        <authorList>
            <person name="Ropars J."/>
            <person name="Sedzielewska K."/>
            <person name="Noel J."/>
            <person name="Charron P."/>
            <person name="Farinelli L."/>
            <person name="Marton T."/>
            <person name="Kruger M."/>
            <person name="Pelin A."/>
            <person name="Brachmann A."/>
            <person name="Corradi N."/>
        </authorList>
    </citation>
    <scope>NUCLEOTIDE SEQUENCE [LARGE SCALE GENOMIC DNA]</scope>
    <source>
        <strain evidence="1 2">A4</strain>
    </source>
</reference>
<evidence type="ECO:0000313" key="1">
    <source>
        <dbReference type="EMBL" id="PKY54771.1"/>
    </source>
</evidence>
<dbReference type="VEuPathDB" id="FungiDB:RhiirFUN_020520"/>
<feature type="non-terminal residue" evidence="1">
    <location>
        <position position="143"/>
    </location>
</feature>
<accession>A0A2I1H7D3</accession>
<comment type="caution">
    <text evidence="1">The sequence shown here is derived from an EMBL/GenBank/DDBJ whole genome shotgun (WGS) entry which is preliminary data.</text>
</comment>
<keyword evidence="2" id="KW-1185">Reference proteome</keyword>
<gene>
    <name evidence="1" type="ORF">RhiirA4_473765</name>
</gene>